<dbReference type="Pfam" id="PF07189">
    <property type="entry name" value="SF3b10"/>
    <property type="match status" value="1"/>
</dbReference>
<dbReference type="Proteomes" id="UP001623330">
    <property type="component" value="Unassembled WGS sequence"/>
</dbReference>
<sequence length="64" mass="7349">MSIPGRRLDETQEWLLSVKRDTITAMNTHSALTQYITLGQGKSCQRETQMGLIRKYCDSFPKSK</sequence>
<accession>A0ABR4NV31</accession>
<keyword evidence="2" id="KW-1185">Reference proteome</keyword>
<protein>
    <submittedName>
        <fullName evidence="1">Uncharacterized protein</fullName>
    </submittedName>
</protein>
<gene>
    <name evidence="1" type="ORF">RNJ44_04372</name>
</gene>
<comment type="caution">
    <text evidence="1">The sequence shown here is derived from an EMBL/GenBank/DDBJ whole genome shotgun (WGS) entry which is preliminary data.</text>
</comment>
<name>A0ABR4NV31_9SACH</name>
<reference evidence="1 2" key="1">
    <citation type="submission" date="2024-05" db="EMBL/GenBank/DDBJ databases">
        <title>Long read based assembly of the Candida bracarensis genome reveals expanded adhesin content.</title>
        <authorList>
            <person name="Marcet-Houben M."/>
            <person name="Ksiezopolska E."/>
            <person name="Gabaldon T."/>
        </authorList>
    </citation>
    <scope>NUCLEOTIDE SEQUENCE [LARGE SCALE GENOMIC DNA]</scope>
    <source>
        <strain evidence="1 2">CBM6</strain>
    </source>
</reference>
<evidence type="ECO:0000313" key="2">
    <source>
        <dbReference type="Proteomes" id="UP001623330"/>
    </source>
</evidence>
<dbReference type="InterPro" id="IPR009846">
    <property type="entry name" value="SF3b5/RDS3-10"/>
</dbReference>
<organism evidence="1 2">
    <name type="scientific">Nakaseomyces bracarensis</name>
    <dbReference type="NCBI Taxonomy" id="273131"/>
    <lineage>
        <taxon>Eukaryota</taxon>
        <taxon>Fungi</taxon>
        <taxon>Dikarya</taxon>
        <taxon>Ascomycota</taxon>
        <taxon>Saccharomycotina</taxon>
        <taxon>Saccharomycetes</taxon>
        <taxon>Saccharomycetales</taxon>
        <taxon>Saccharomycetaceae</taxon>
        <taxon>Nakaseomyces</taxon>
    </lineage>
</organism>
<dbReference type="EMBL" id="JBEVYD010000005">
    <property type="protein sequence ID" value="KAL3232456.1"/>
    <property type="molecule type" value="Genomic_DNA"/>
</dbReference>
<proteinExistence type="predicted"/>
<evidence type="ECO:0000313" key="1">
    <source>
        <dbReference type="EMBL" id="KAL3232456.1"/>
    </source>
</evidence>